<dbReference type="InterPro" id="IPR011322">
    <property type="entry name" value="N-reg_PII-like_a/b"/>
</dbReference>
<dbReference type="AlphaFoldDB" id="A0A3N1NQ42"/>
<gene>
    <name evidence="2" type="ORF">EDC38_2522</name>
</gene>
<dbReference type="EMBL" id="RJUK01000001">
    <property type="protein sequence ID" value="ROQ21894.1"/>
    <property type="molecule type" value="Genomic_DNA"/>
</dbReference>
<proteinExistence type="predicted"/>
<dbReference type="Proteomes" id="UP000273643">
    <property type="component" value="Unassembled WGS sequence"/>
</dbReference>
<accession>A0A3N1NQ42</accession>
<dbReference type="Pfam" id="PF09413">
    <property type="entry name" value="DUF2007"/>
    <property type="match status" value="1"/>
</dbReference>
<evidence type="ECO:0000313" key="2">
    <source>
        <dbReference type="EMBL" id="ROQ21894.1"/>
    </source>
</evidence>
<dbReference type="OrthoDB" id="9814654at2"/>
<evidence type="ECO:0000259" key="1">
    <source>
        <dbReference type="Pfam" id="PF09413"/>
    </source>
</evidence>
<evidence type="ECO:0000313" key="3">
    <source>
        <dbReference type="Proteomes" id="UP000273643"/>
    </source>
</evidence>
<dbReference type="RefSeq" id="WP_024461832.1">
    <property type="nucleotide sequence ID" value="NZ_JBHYFO010000001.1"/>
</dbReference>
<sequence length="74" mass="8119">MQEVYLPENNIEAHLVQGLLESEGIDCEIRGEYLPGAAGELPAGSTVSLWVHEAQFEDAKRVLARYEAGEFAAE</sequence>
<reference evidence="2 3" key="1">
    <citation type="submission" date="2018-11" db="EMBL/GenBank/DDBJ databases">
        <title>Genomic Encyclopedia of Type Strains, Phase IV (KMG-IV): sequencing the most valuable type-strain genomes for metagenomic binning, comparative biology and taxonomic classification.</title>
        <authorList>
            <person name="Goeker M."/>
        </authorList>
    </citation>
    <scope>NUCLEOTIDE SEQUENCE [LARGE SCALE GENOMIC DNA]</scope>
    <source>
        <strain evidence="2 3">DSM 16974</strain>
    </source>
</reference>
<keyword evidence="3" id="KW-1185">Reference proteome</keyword>
<protein>
    <submittedName>
        <fullName evidence="2">Putative signal transducing protein</fullName>
    </submittedName>
</protein>
<dbReference type="Gene3D" id="3.30.70.790">
    <property type="entry name" value="UreE, C-terminal domain"/>
    <property type="match status" value="1"/>
</dbReference>
<name>A0A3N1NQ42_9GAMM</name>
<dbReference type="SUPFAM" id="SSF54913">
    <property type="entry name" value="GlnB-like"/>
    <property type="match status" value="1"/>
</dbReference>
<comment type="caution">
    <text evidence="2">The sequence shown here is derived from an EMBL/GenBank/DDBJ whole genome shotgun (WGS) entry which is preliminary data.</text>
</comment>
<organism evidence="2 3">
    <name type="scientific">Marinimicrobium koreense</name>
    <dbReference type="NCBI Taxonomy" id="306545"/>
    <lineage>
        <taxon>Bacteria</taxon>
        <taxon>Pseudomonadati</taxon>
        <taxon>Pseudomonadota</taxon>
        <taxon>Gammaproteobacteria</taxon>
        <taxon>Cellvibrionales</taxon>
        <taxon>Cellvibrionaceae</taxon>
        <taxon>Marinimicrobium</taxon>
    </lineage>
</organism>
<feature type="domain" description="DUF2007" evidence="1">
    <location>
        <begin position="1"/>
        <end position="66"/>
    </location>
</feature>
<dbReference type="InterPro" id="IPR018551">
    <property type="entry name" value="DUF2007"/>
</dbReference>